<organism evidence="4 5">
    <name type="scientific">Kalanchoe fedtschenkoi</name>
    <name type="common">Lavender scallops</name>
    <name type="synonym">South American air plant</name>
    <dbReference type="NCBI Taxonomy" id="63787"/>
    <lineage>
        <taxon>Eukaryota</taxon>
        <taxon>Viridiplantae</taxon>
        <taxon>Streptophyta</taxon>
        <taxon>Embryophyta</taxon>
        <taxon>Tracheophyta</taxon>
        <taxon>Spermatophyta</taxon>
        <taxon>Magnoliopsida</taxon>
        <taxon>eudicotyledons</taxon>
        <taxon>Gunneridae</taxon>
        <taxon>Pentapetalae</taxon>
        <taxon>Saxifragales</taxon>
        <taxon>Crassulaceae</taxon>
        <taxon>Kalanchoe</taxon>
    </lineage>
</organism>
<dbReference type="Gramene" id="Kaladp0076s0059.1.v1.1">
    <property type="protein sequence ID" value="Kaladp0076s0059.1.v1.1"/>
    <property type="gene ID" value="Kaladp0076s0059.v1.1"/>
</dbReference>
<protein>
    <submittedName>
        <fullName evidence="4">Uncharacterized protein</fullName>
    </submittedName>
</protein>
<proteinExistence type="inferred from homology"/>
<reference evidence="4" key="1">
    <citation type="submission" date="2021-01" db="UniProtKB">
        <authorList>
            <consortium name="EnsemblPlants"/>
        </authorList>
    </citation>
    <scope>IDENTIFICATION</scope>
</reference>
<dbReference type="InterPro" id="IPR006041">
    <property type="entry name" value="Pollen_Ole_e1_allergen"/>
</dbReference>
<evidence type="ECO:0000313" key="4">
    <source>
        <dbReference type="EnsemblPlants" id="Kaladp0076s0059.1.v1.1"/>
    </source>
</evidence>
<feature type="chain" id="PRO_5029774398" evidence="3">
    <location>
        <begin position="21"/>
        <end position="160"/>
    </location>
</feature>
<keyword evidence="2" id="KW-1015">Disulfide bond</keyword>
<evidence type="ECO:0000313" key="5">
    <source>
        <dbReference type="Proteomes" id="UP000594263"/>
    </source>
</evidence>
<keyword evidence="5" id="KW-1185">Reference proteome</keyword>
<dbReference type="Proteomes" id="UP000594263">
    <property type="component" value="Unplaced"/>
</dbReference>
<dbReference type="AlphaFoldDB" id="A0A7N0UPE0"/>
<dbReference type="InterPro" id="IPR006040">
    <property type="entry name" value="Allergen_Ole_e_I_CS"/>
</dbReference>
<evidence type="ECO:0000256" key="1">
    <source>
        <dbReference type="ARBA" id="ARBA00010049"/>
    </source>
</evidence>
<dbReference type="PANTHER" id="PTHR31614:SF5">
    <property type="entry name" value="ALLERGEN-LIKE PROTEIN BRSN20"/>
    <property type="match status" value="1"/>
</dbReference>
<name>A0A7N0UPE0_KALFE</name>
<evidence type="ECO:0000256" key="2">
    <source>
        <dbReference type="ARBA" id="ARBA00023157"/>
    </source>
</evidence>
<dbReference type="PROSITE" id="PS00925">
    <property type="entry name" value="OLEEI"/>
    <property type="match status" value="1"/>
</dbReference>
<feature type="signal peptide" evidence="3">
    <location>
        <begin position="1"/>
        <end position="20"/>
    </location>
</feature>
<accession>A0A7N0UPE0</accession>
<evidence type="ECO:0000256" key="3">
    <source>
        <dbReference type="SAM" id="SignalP"/>
    </source>
</evidence>
<dbReference type="EnsemblPlants" id="Kaladp0076s0059.1.v1.1">
    <property type="protein sequence ID" value="Kaladp0076s0059.1.v1.1"/>
    <property type="gene ID" value="Kaladp0076s0059.v1.1"/>
</dbReference>
<keyword evidence="3" id="KW-0732">Signal</keyword>
<dbReference type="OMA" id="ATTYIPR"/>
<dbReference type="PANTHER" id="PTHR31614">
    <property type="entry name" value="PROTEIN DOWNSTREAM OF FLC-RELATED"/>
    <property type="match status" value="1"/>
</dbReference>
<dbReference type="Pfam" id="PF01190">
    <property type="entry name" value="Pollen_Ole_e_1"/>
    <property type="match status" value="1"/>
</dbReference>
<comment type="similarity">
    <text evidence="1">Belongs to the Ole e I family.</text>
</comment>
<dbReference type="GO" id="GO:0005615">
    <property type="term" value="C:extracellular space"/>
    <property type="evidence" value="ECO:0007669"/>
    <property type="project" value="InterPro"/>
</dbReference>
<sequence>MARLAHLLLLLCLLPSLALAFRPFSNPLIVQGRVYCDTCRAGFETPATTYITGAKVRLECRDRRSMDLRYTIDARTDATGTYRVAVNEDHGDEVCEAVLIGSPAPDCASAAPGHDRARVILTRYNGMASDDRFVNSLGFMADEALAGCDEVLQQYNETEE</sequence>